<dbReference type="Proteomes" id="UP000762676">
    <property type="component" value="Unassembled WGS sequence"/>
</dbReference>
<evidence type="ECO:0000313" key="3">
    <source>
        <dbReference type="EMBL" id="GFR73974.1"/>
    </source>
</evidence>
<keyword evidence="2" id="KW-1133">Transmembrane helix</keyword>
<keyword evidence="4" id="KW-1185">Reference proteome</keyword>
<keyword evidence="2" id="KW-0472">Membrane</keyword>
<gene>
    <name evidence="3" type="ORF">ElyMa_000418400</name>
</gene>
<evidence type="ECO:0000256" key="2">
    <source>
        <dbReference type="SAM" id="Phobius"/>
    </source>
</evidence>
<protein>
    <submittedName>
        <fullName evidence="3">Uncharacterized protein</fullName>
    </submittedName>
</protein>
<name>A0AAV4FM16_9GAST</name>
<evidence type="ECO:0000313" key="4">
    <source>
        <dbReference type="Proteomes" id="UP000762676"/>
    </source>
</evidence>
<dbReference type="AlphaFoldDB" id="A0AAV4FM16"/>
<feature type="region of interest" description="Disordered" evidence="1">
    <location>
        <begin position="122"/>
        <end position="144"/>
    </location>
</feature>
<sequence length="171" mass="19299">MWVRISSLLVSKKQDVSSIFVVLTVCQLPRANGRNLSSPTSPRGKRLQPRDVFHLSSDSHTNINRVTCKDLTVFIIRCRGQTKRSMSHMVYTADTAFGLSRAVLPSPHSGRAAQSCIKQEIKNRGNDDDDGDDGHCNDDDNMEMKNETKNKKMIRILMLMVMMIVMMMVVV</sequence>
<accession>A0AAV4FM16</accession>
<proteinExistence type="predicted"/>
<feature type="compositionally biased region" description="Basic and acidic residues" evidence="1">
    <location>
        <begin position="133"/>
        <end position="144"/>
    </location>
</feature>
<organism evidence="3 4">
    <name type="scientific">Elysia marginata</name>
    <dbReference type="NCBI Taxonomy" id="1093978"/>
    <lineage>
        <taxon>Eukaryota</taxon>
        <taxon>Metazoa</taxon>
        <taxon>Spiralia</taxon>
        <taxon>Lophotrochozoa</taxon>
        <taxon>Mollusca</taxon>
        <taxon>Gastropoda</taxon>
        <taxon>Heterobranchia</taxon>
        <taxon>Euthyneura</taxon>
        <taxon>Panpulmonata</taxon>
        <taxon>Sacoglossa</taxon>
        <taxon>Placobranchoidea</taxon>
        <taxon>Plakobranchidae</taxon>
        <taxon>Elysia</taxon>
    </lineage>
</organism>
<comment type="caution">
    <text evidence="3">The sequence shown here is derived from an EMBL/GenBank/DDBJ whole genome shotgun (WGS) entry which is preliminary data.</text>
</comment>
<reference evidence="3 4" key="1">
    <citation type="journal article" date="2021" name="Elife">
        <title>Chloroplast acquisition without the gene transfer in kleptoplastic sea slugs, Plakobranchus ocellatus.</title>
        <authorList>
            <person name="Maeda T."/>
            <person name="Takahashi S."/>
            <person name="Yoshida T."/>
            <person name="Shimamura S."/>
            <person name="Takaki Y."/>
            <person name="Nagai Y."/>
            <person name="Toyoda A."/>
            <person name="Suzuki Y."/>
            <person name="Arimoto A."/>
            <person name="Ishii H."/>
            <person name="Satoh N."/>
            <person name="Nishiyama T."/>
            <person name="Hasebe M."/>
            <person name="Maruyama T."/>
            <person name="Minagawa J."/>
            <person name="Obokata J."/>
            <person name="Shigenobu S."/>
        </authorList>
    </citation>
    <scope>NUCLEOTIDE SEQUENCE [LARGE SCALE GENOMIC DNA]</scope>
</reference>
<keyword evidence="2" id="KW-0812">Transmembrane</keyword>
<evidence type="ECO:0000256" key="1">
    <source>
        <dbReference type="SAM" id="MobiDB-lite"/>
    </source>
</evidence>
<dbReference type="EMBL" id="BMAT01000828">
    <property type="protein sequence ID" value="GFR73974.1"/>
    <property type="molecule type" value="Genomic_DNA"/>
</dbReference>
<feature type="transmembrane region" description="Helical" evidence="2">
    <location>
        <begin position="153"/>
        <end position="170"/>
    </location>
</feature>